<dbReference type="Gene3D" id="2.130.10.10">
    <property type="entry name" value="YVTN repeat-like/Quinoprotein amine dehydrogenase"/>
    <property type="match status" value="3"/>
</dbReference>
<dbReference type="SMART" id="SM00320">
    <property type="entry name" value="WD40"/>
    <property type="match status" value="5"/>
</dbReference>
<organism evidence="6 7">
    <name type="scientific">Elysia crispata</name>
    <name type="common">lettuce slug</name>
    <dbReference type="NCBI Taxonomy" id="231223"/>
    <lineage>
        <taxon>Eukaryota</taxon>
        <taxon>Metazoa</taxon>
        <taxon>Spiralia</taxon>
        <taxon>Lophotrochozoa</taxon>
        <taxon>Mollusca</taxon>
        <taxon>Gastropoda</taxon>
        <taxon>Heterobranchia</taxon>
        <taxon>Euthyneura</taxon>
        <taxon>Panpulmonata</taxon>
        <taxon>Sacoglossa</taxon>
        <taxon>Placobranchoidea</taxon>
        <taxon>Plakobranchidae</taxon>
        <taxon>Elysia</taxon>
    </lineage>
</organism>
<evidence type="ECO:0000256" key="2">
    <source>
        <dbReference type="ARBA" id="ARBA00022737"/>
    </source>
</evidence>
<dbReference type="InterPro" id="IPR015943">
    <property type="entry name" value="WD40/YVTN_repeat-like_dom_sf"/>
</dbReference>
<sequence length="1256" mass="140505">LPRFIGTTPDSTTLPALLSSVLQQLMKAARMNTKALNPATSTARVMALQLNLLLGKIAKVCPVVLLLDSLDQFDPSHDARHLTWLPAKLPANVKVIVSTLPEPQYEAFPALQAKFKDVPESMMEVPELNESDITSILDQWLAAAGRKLTQAQRYSVLDAFQKCPLPLFLRLSFDEASKWRSFTRPELAILQATIRDCINRLFMQMEVSHGKVFVSRALGYLTISESGLSEAELEDILSCDNQVLGDVYRFWTPPVRRLPPLLLIRMKRDLGHYVVNRGADDKQVFYWYHRQFIEAARERYCSDQATVVDFHDGLAHFFAGTWGNGNPKPFFDNNGKELSADRHVASQPLRQGEEFNTRKLGNQAFHRNRSGNLSLLKSECLMNLDFLKAKITCLGIRAVLDDFHDARLAFPDDLALEGVSEALQLSQSALAYDVRLLPTQLLGRIRSKQIRDLSDVSVLLTSCQNPGEPYLEPDRPMLEPTGGMLVHSIAEHSDSIAAMVVNRAGTIAATCGEKGIVKTYDLQAGKVLKTINGVGKDVDRLVLANDDKTLILNPSNKVSAYDLMTGTKLWSADFPSKGSQFIVGGPNFSRVLLIRSRTLTFLDAETGTQVGESSELPDSIPGGVKFESKSPAVGCEKFMVTVESDQKGVFVFDAVDLKLSHYRKVLKSYKDEKNEKVDATVDGLAVSHDGATLYMANYMDNDLYLVDTATLEIIKSYQGIKADYSEKFHLSNDGCYIYYSNSDYVRVWDLSTGKKATVLNEPNVINIEDVFTPDMNTFITYNSDRTLKIWDMSRSDNPTIQFKDLDRDHKSSMRKSALQDLMSLDSSGRYFLALWTEKDTQMLAILDTSSLTYIYQGKWNAKDSDHKMSYIRAAGDWKISFEVNRQCRVLDLRTMKVSCVVQGQSPQYSGECFIVNGGKELATLSRGRMNIKLVDLNSGKILSIIKAGQKKRIDTLVVNSTGTKIAADCEGPILVFDVINRCLEVEITQQMVNQKDELFLSDGAISADGVVLFFTAEFMIPQEKLEKGVKRKSITSIFVFDISNKSLTHVLYDPEDYNKLALGPATDMTVSSDGFQILDDTRIVSSHDDFVVRIWQISSGTLLQRLRGHISYVRVSVCPGSSILVTNGNWDEEYTIRLWDTSTWSCTALYRYEYEINDLQLLGPDSTTLIGRLKSHIQPITFKLKNQGSESAPMNSSYTPTLKGTISIDLSHPDDDTVNEDSPDSDPEEVDSDDDDDDDEDLDSEEEISDENAWLK</sequence>
<dbReference type="InterPro" id="IPR057588">
    <property type="entry name" value="NWD1/2-like_WH"/>
</dbReference>
<reference evidence="6" key="1">
    <citation type="journal article" date="2023" name="G3 (Bethesda)">
        <title>A reference genome for the long-term kleptoplast-retaining sea slug Elysia crispata morphotype clarki.</title>
        <authorList>
            <person name="Eastman K.E."/>
            <person name="Pendleton A.L."/>
            <person name="Shaikh M.A."/>
            <person name="Suttiyut T."/>
            <person name="Ogas R."/>
            <person name="Tomko P."/>
            <person name="Gavelis G."/>
            <person name="Widhalm J.R."/>
            <person name="Wisecaver J.H."/>
        </authorList>
    </citation>
    <scope>NUCLEOTIDE SEQUENCE</scope>
    <source>
        <strain evidence="6">ECLA1</strain>
    </source>
</reference>
<dbReference type="AlphaFoldDB" id="A0AAE0XZB1"/>
<dbReference type="InterPro" id="IPR001680">
    <property type="entry name" value="WD40_rpt"/>
</dbReference>
<evidence type="ECO:0000256" key="1">
    <source>
        <dbReference type="ARBA" id="ARBA00022574"/>
    </source>
</evidence>
<dbReference type="InterPro" id="IPR011047">
    <property type="entry name" value="Quinoprotein_ADH-like_sf"/>
</dbReference>
<feature type="repeat" description="WD" evidence="3">
    <location>
        <begin position="771"/>
        <end position="800"/>
    </location>
</feature>
<evidence type="ECO:0000313" key="7">
    <source>
        <dbReference type="Proteomes" id="UP001283361"/>
    </source>
</evidence>
<keyword evidence="7" id="KW-1185">Reference proteome</keyword>
<evidence type="ECO:0000256" key="4">
    <source>
        <dbReference type="SAM" id="MobiDB-lite"/>
    </source>
</evidence>
<name>A0AAE0XZB1_9GAST</name>
<dbReference type="PANTHER" id="PTHR19871">
    <property type="entry name" value="BETA TRANSDUCIN-RELATED PROTEIN"/>
    <property type="match status" value="1"/>
</dbReference>
<gene>
    <name evidence="6" type="ORF">RRG08_004057</name>
</gene>
<dbReference type="Pfam" id="PF25469">
    <property type="entry name" value="WHD_NWD1"/>
    <property type="match status" value="1"/>
</dbReference>
<keyword evidence="1 3" id="KW-0853">WD repeat</keyword>
<feature type="compositionally biased region" description="Polar residues" evidence="4">
    <location>
        <begin position="1187"/>
        <end position="1204"/>
    </location>
</feature>
<accession>A0AAE0XZB1</accession>
<evidence type="ECO:0000259" key="5">
    <source>
        <dbReference type="Pfam" id="PF25469"/>
    </source>
</evidence>
<feature type="non-terminal residue" evidence="6">
    <location>
        <position position="1256"/>
    </location>
</feature>
<protein>
    <recommendedName>
        <fullName evidence="5">NWD1/2-like winged helix-turn-helix domain-containing protein</fullName>
    </recommendedName>
</protein>
<dbReference type="InterPro" id="IPR052752">
    <property type="entry name" value="NACHT-WD_repeat"/>
</dbReference>
<dbReference type="PANTHER" id="PTHR19871:SF14">
    <property type="entry name" value="DUF4062 DOMAIN-CONTAINING PROTEIN"/>
    <property type="match status" value="1"/>
</dbReference>
<comment type="caution">
    <text evidence="6">The sequence shown here is derived from an EMBL/GenBank/DDBJ whole genome shotgun (WGS) entry which is preliminary data.</text>
</comment>
<dbReference type="PROSITE" id="PS50082">
    <property type="entry name" value="WD_REPEATS_2"/>
    <property type="match status" value="1"/>
</dbReference>
<feature type="region of interest" description="Disordered" evidence="4">
    <location>
        <begin position="1187"/>
        <end position="1256"/>
    </location>
</feature>
<dbReference type="SUPFAM" id="SSF50998">
    <property type="entry name" value="Quinoprotein alcohol dehydrogenase-like"/>
    <property type="match status" value="2"/>
</dbReference>
<keyword evidence="2" id="KW-0677">Repeat</keyword>
<evidence type="ECO:0000256" key="3">
    <source>
        <dbReference type="PROSITE-ProRule" id="PRU00221"/>
    </source>
</evidence>
<feature type="domain" description="NWD1/2-like winged helix-turn-helix" evidence="5">
    <location>
        <begin position="192"/>
        <end position="307"/>
    </location>
</feature>
<proteinExistence type="predicted"/>
<dbReference type="EMBL" id="JAWDGP010007268">
    <property type="protein sequence ID" value="KAK3726964.1"/>
    <property type="molecule type" value="Genomic_DNA"/>
</dbReference>
<dbReference type="Proteomes" id="UP001283361">
    <property type="component" value="Unassembled WGS sequence"/>
</dbReference>
<evidence type="ECO:0000313" key="6">
    <source>
        <dbReference type="EMBL" id="KAK3726964.1"/>
    </source>
</evidence>
<feature type="compositionally biased region" description="Acidic residues" evidence="4">
    <location>
        <begin position="1216"/>
        <end position="1250"/>
    </location>
</feature>